<keyword evidence="4" id="KW-1185">Reference proteome</keyword>
<dbReference type="PANTHER" id="PTHR47723">
    <property type="entry name" value="OS05G0353850 PROTEIN"/>
    <property type="match status" value="1"/>
</dbReference>
<evidence type="ECO:0000313" key="3">
    <source>
        <dbReference type="EMBL" id="KAK2638878.1"/>
    </source>
</evidence>
<dbReference type="InterPro" id="IPR002156">
    <property type="entry name" value="RNaseH_domain"/>
</dbReference>
<dbReference type="SUPFAM" id="SSF53098">
    <property type="entry name" value="Ribonuclease H-like"/>
    <property type="match status" value="1"/>
</dbReference>
<feature type="domain" description="Reverse transcriptase zinc-binding" evidence="2">
    <location>
        <begin position="137"/>
        <end position="224"/>
    </location>
</feature>
<evidence type="ECO:0000313" key="4">
    <source>
        <dbReference type="Proteomes" id="UP001280121"/>
    </source>
</evidence>
<dbReference type="AlphaFoldDB" id="A0AAD9TN49"/>
<sequence>MLRWDWCGGSTVSNFIKAIGSLLVQGSTMAKILEDGIRVVAGRGARASLWIDMLVEGIPLKRAFPRIYSLVVNKLGHIREYKNSNGLINRWEITLKRPLLIWENQQWESYRVCFDSIVLRDAFCDNIGWSHESSRVFTVKSFTKCLEGSRTGEVVDFSEVWQGLCPPKVKIFVWQLIHGRVLVRDVLKKIGLPSNMSSLCPIGQVFEESVDHLFPHSTWSWGLWQACMNGWGVLSCSSCSLLDWWRGWNNKVFKDAILSLSQTEDLIHFKVVWWYKYLGGGSSEPITHMLLNVVEYCKNSRKMKLYPTIEWIPPSVDSFMFTFDGSARGNPGQTGVGGVIKNQYGNVLCTFSVSTRIHDAIMTEIGAIAMACELCSSRSDLVRMRIVIASNSKVAVSWINYDGSGSMMHEQTILDIRNFLRRSKSISVVHIFRDINSFVDSLARKGSLNGGKLVNWYDC</sequence>
<feature type="domain" description="RNase H type-1" evidence="1">
    <location>
        <begin position="323"/>
        <end position="445"/>
    </location>
</feature>
<dbReference type="InterPro" id="IPR036397">
    <property type="entry name" value="RNaseH_sf"/>
</dbReference>
<organism evidence="3 4">
    <name type="scientific">Dipteronia dyeriana</name>
    <dbReference type="NCBI Taxonomy" id="168575"/>
    <lineage>
        <taxon>Eukaryota</taxon>
        <taxon>Viridiplantae</taxon>
        <taxon>Streptophyta</taxon>
        <taxon>Embryophyta</taxon>
        <taxon>Tracheophyta</taxon>
        <taxon>Spermatophyta</taxon>
        <taxon>Magnoliopsida</taxon>
        <taxon>eudicotyledons</taxon>
        <taxon>Gunneridae</taxon>
        <taxon>Pentapetalae</taxon>
        <taxon>rosids</taxon>
        <taxon>malvids</taxon>
        <taxon>Sapindales</taxon>
        <taxon>Sapindaceae</taxon>
        <taxon>Hippocastanoideae</taxon>
        <taxon>Acereae</taxon>
        <taxon>Dipteronia</taxon>
    </lineage>
</organism>
<comment type="caution">
    <text evidence="3">The sequence shown here is derived from an EMBL/GenBank/DDBJ whole genome shotgun (WGS) entry which is preliminary data.</text>
</comment>
<dbReference type="Proteomes" id="UP001280121">
    <property type="component" value="Unassembled WGS sequence"/>
</dbReference>
<accession>A0AAD9TN49</accession>
<dbReference type="EMBL" id="JANJYI010000008">
    <property type="protein sequence ID" value="KAK2638878.1"/>
    <property type="molecule type" value="Genomic_DNA"/>
</dbReference>
<evidence type="ECO:0000259" key="2">
    <source>
        <dbReference type="Pfam" id="PF13966"/>
    </source>
</evidence>
<dbReference type="CDD" id="cd06222">
    <property type="entry name" value="RNase_H_like"/>
    <property type="match status" value="1"/>
</dbReference>
<dbReference type="Gene3D" id="3.30.420.10">
    <property type="entry name" value="Ribonuclease H-like superfamily/Ribonuclease H"/>
    <property type="match status" value="1"/>
</dbReference>
<evidence type="ECO:0000259" key="1">
    <source>
        <dbReference type="Pfam" id="PF13456"/>
    </source>
</evidence>
<name>A0AAD9TN49_9ROSI</name>
<dbReference type="InterPro" id="IPR026960">
    <property type="entry name" value="RVT-Znf"/>
</dbReference>
<dbReference type="PANTHER" id="PTHR47723:SF22">
    <property type="entry name" value="RNASE H TYPE-1 DOMAIN-CONTAINING PROTEIN"/>
    <property type="match status" value="1"/>
</dbReference>
<dbReference type="InterPro" id="IPR053151">
    <property type="entry name" value="RNase_H-like"/>
</dbReference>
<dbReference type="GO" id="GO:0004523">
    <property type="term" value="F:RNA-DNA hybrid ribonuclease activity"/>
    <property type="evidence" value="ECO:0007669"/>
    <property type="project" value="InterPro"/>
</dbReference>
<protein>
    <submittedName>
        <fullName evidence="3">Uncharacterized protein</fullName>
    </submittedName>
</protein>
<gene>
    <name evidence="3" type="ORF">Ddye_026673</name>
</gene>
<reference evidence="3" key="1">
    <citation type="journal article" date="2023" name="Plant J.">
        <title>Genome sequences and population genomics provide insights into the demographic history, inbreeding, and mutation load of two 'living fossil' tree species of Dipteronia.</title>
        <authorList>
            <person name="Feng Y."/>
            <person name="Comes H.P."/>
            <person name="Chen J."/>
            <person name="Zhu S."/>
            <person name="Lu R."/>
            <person name="Zhang X."/>
            <person name="Li P."/>
            <person name="Qiu J."/>
            <person name="Olsen K.M."/>
            <person name="Qiu Y."/>
        </authorList>
    </citation>
    <scope>NUCLEOTIDE SEQUENCE</scope>
    <source>
        <strain evidence="3">KIB01</strain>
    </source>
</reference>
<dbReference type="Pfam" id="PF13456">
    <property type="entry name" value="RVT_3"/>
    <property type="match status" value="1"/>
</dbReference>
<dbReference type="InterPro" id="IPR044730">
    <property type="entry name" value="RNase_H-like_dom_plant"/>
</dbReference>
<proteinExistence type="predicted"/>
<dbReference type="Pfam" id="PF13966">
    <property type="entry name" value="zf-RVT"/>
    <property type="match status" value="1"/>
</dbReference>
<dbReference type="InterPro" id="IPR012337">
    <property type="entry name" value="RNaseH-like_sf"/>
</dbReference>
<dbReference type="GO" id="GO:0003676">
    <property type="term" value="F:nucleic acid binding"/>
    <property type="evidence" value="ECO:0007669"/>
    <property type="project" value="InterPro"/>
</dbReference>